<accession>A0A1K0IN52</accession>
<evidence type="ECO:0000313" key="1">
    <source>
        <dbReference type="EMBL" id="SCU90778.1"/>
    </source>
</evidence>
<protein>
    <submittedName>
        <fullName evidence="1">Uncharacterized protein</fullName>
    </submittedName>
</protein>
<dbReference type="EMBL" id="FMSH01000446">
    <property type="protein sequence ID" value="SCU90778.1"/>
    <property type="molecule type" value="Genomic_DNA"/>
</dbReference>
<dbReference type="AlphaFoldDB" id="A0A1K0IN52"/>
<organism evidence="1">
    <name type="scientific">Cupriavidus necator</name>
    <name type="common">Alcaligenes eutrophus</name>
    <name type="synonym">Ralstonia eutropha</name>
    <dbReference type="NCBI Taxonomy" id="106590"/>
    <lineage>
        <taxon>Bacteria</taxon>
        <taxon>Pseudomonadati</taxon>
        <taxon>Pseudomonadota</taxon>
        <taxon>Betaproteobacteria</taxon>
        <taxon>Burkholderiales</taxon>
        <taxon>Burkholderiaceae</taxon>
        <taxon>Cupriavidus</taxon>
    </lineage>
</organism>
<name>A0A1K0IN52_CUPNE</name>
<gene>
    <name evidence="1" type="ORF">CNECB9_500020</name>
</gene>
<proteinExistence type="predicted"/>
<reference evidence="1" key="1">
    <citation type="submission" date="2016-09" db="EMBL/GenBank/DDBJ databases">
        <authorList>
            <person name="Capua I."/>
            <person name="De Benedictis P."/>
            <person name="Joannis T."/>
            <person name="Lombin L.H."/>
            <person name="Cattoli G."/>
        </authorList>
    </citation>
    <scope>NUCLEOTIDE SEQUENCE</scope>
    <source>
        <strain evidence="1">B9</strain>
    </source>
</reference>
<sequence length="24" mass="2714">MMAGMHRMGAYNFGLNQLAVFLKL</sequence>